<dbReference type="SMART" id="SM00257">
    <property type="entry name" value="LysM"/>
    <property type="match status" value="1"/>
</dbReference>
<evidence type="ECO:0000256" key="1">
    <source>
        <dbReference type="SAM" id="MobiDB-lite"/>
    </source>
</evidence>
<keyword evidence="5" id="KW-1185">Reference proteome</keyword>
<feature type="region of interest" description="Disordered" evidence="1">
    <location>
        <begin position="176"/>
        <end position="228"/>
    </location>
</feature>
<evidence type="ECO:0000259" key="3">
    <source>
        <dbReference type="PROSITE" id="PS51782"/>
    </source>
</evidence>
<accession>A0AA41QFY0</accession>
<evidence type="ECO:0000313" key="4">
    <source>
        <dbReference type="EMBL" id="MCF4122396.1"/>
    </source>
</evidence>
<proteinExistence type="predicted"/>
<dbReference type="Pfam" id="PF01476">
    <property type="entry name" value="LysM"/>
    <property type="match status" value="1"/>
</dbReference>
<dbReference type="RefSeq" id="WP_236090193.1">
    <property type="nucleotide sequence ID" value="NZ_JAKGSG010000042.1"/>
</dbReference>
<dbReference type="PROSITE" id="PS51782">
    <property type="entry name" value="LYSM"/>
    <property type="match status" value="1"/>
</dbReference>
<gene>
    <name evidence="4" type="ORF">L1785_15570</name>
</gene>
<evidence type="ECO:0000256" key="2">
    <source>
        <dbReference type="SAM" id="Phobius"/>
    </source>
</evidence>
<dbReference type="Gene3D" id="3.10.350.10">
    <property type="entry name" value="LysM domain"/>
    <property type="match status" value="1"/>
</dbReference>
<evidence type="ECO:0000313" key="5">
    <source>
        <dbReference type="Proteomes" id="UP001165405"/>
    </source>
</evidence>
<protein>
    <submittedName>
        <fullName evidence="4">LysM peptidoglycan-binding domain-containing protein</fullName>
    </submittedName>
</protein>
<dbReference type="Proteomes" id="UP001165405">
    <property type="component" value="Unassembled WGS sequence"/>
</dbReference>
<comment type="caution">
    <text evidence="4">The sequence shown here is derived from an EMBL/GenBank/DDBJ whole genome shotgun (WGS) entry which is preliminary data.</text>
</comment>
<keyword evidence="2" id="KW-1133">Transmembrane helix</keyword>
<feature type="transmembrane region" description="Helical" evidence="2">
    <location>
        <begin position="80"/>
        <end position="110"/>
    </location>
</feature>
<feature type="domain" description="LysM" evidence="3">
    <location>
        <begin position="250"/>
        <end position="307"/>
    </location>
</feature>
<keyword evidence="2" id="KW-0472">Membrane</keyword>
<dbReference type="InterPro" id="IPR018392">
    <property type="entry name" value="LysM"/>
</dbReference>
<reference evidence="4" key="1">
    <citation type="submission" date="2022-01" db="EMBL/GenBank/DDBJ databases">
        <title>Antribacter sp. nov., isolated from Guizhou of China.</title>
        <authorList>
            <person name="Chengliang C."/>
            <person name="Ya Z."/>
        </authorList>
    </citation>
    <scope>NUCLEOTIDE SEQUENCE</scope>
    <source>
        <strain evidence="4">KLBMP 9083</strain>
    </source>
</reference>
<name>A0AA41QFY0_9MICO</name>
<organism evidence="4 5">
    <name type="scientific">Antribacter soli</name>
    <dbReference type="NCBI Taxonomy" id="2910976"/>
    <lineage>
        <taxon>Bacteria</taxon>
        <taxon>Bacillati</taxon>
        <taxon>Actinomycetota</taxon>
        <taxon>Actinomycetes</taxon>
        <taxon>Micrococcales</taxon>
        <taxon>Promicromonosporaceae</taxon>
        <taxon>Antribacter</taxon>
    </lineage>
</organism>
<feature type="compositionally biased region" description="Low complexity" evidence="1">
    <location>
        <begin position="178"/>
        <end position="220"/>
    </location>
</feature>
<keyword evidence="2" id="KW-0812">Transmembrane</keyword>
<dbReference type="InterPro" id="IPR036779">
    <property type="entry name" value="LysM_dom_sf"/>
</dbReference>
<dbReference type="CDD" id="cd00118">
    <property type="entry name" value="LysM"/>
    <property type="match status" value="1"/>
</dbReference>
<sequence length="310" mass="29883">MTKHAISPPSRQHGGIAALLALGLGLSAAAALLGLRAHGVAAAVMGGAARASRTDGSPLGTGALGLLQAENLGVDAMVELLVIGAGAIAAAWVGLSALLALACGLTARAGRRWTAGERLVARSAPFLVRRLAHAAVGAGIGLALVTPTAIALPAPAAGAGSTPEAESAPHVLDLGWQPTTAAPADGAAPEAAAPPDGGSLASEPSPAAPGGIAGGPAVPGQPDNPATETAFPVRVDLADRGLPGGGGRPPTVVVVPGDTLWEIAAAHLGGSPPAAEIAEAVARWYAGNRAAVGADPDLILPGQTLRAPSA</sequence>
<dbReference type="EMBL" id="JAKGSG010000042">
    <property type="protein sequence ID" value="MCF4122396.1"/>
    <property type="molecule type" value="Genomic_DNA"/>
</dbReference>
<feature type="transmembrane region" description="Helical" evidence="2">
    <location>
        <begin position="131"/>
        <end position="152"/>
    </location>
</feature>
<dbReference type="AlphaFoldDB" id="A0AA41QFY0"/>